<evidence type="ECO:0000313" key="2">
    <source>
        <dbReference type="Proteomes" id="UP000662818"/>
    </source>
</evidence>
<accession>A0ABX7PK38</accession>
<dbReference type="PANTHER" id="PTHR36454">
    <property type="entry name" value="LMO2823 PROTEIN"/>
    <property type="match status" value="1"/>
</dbReference>
<evidence type="ECO:0000313" key="1">
    <source>
        <dbReference type="EMBL" id="QSR26329.1"/>
    </source>
</evidence>
<dbReference type="Proteomes" id="UP000662818">
    <property type="component" value="Chromosome"/>
</dbReference>
<dbReference type="PANTHER" id="PTHR36454:SF1">
    <property type="entry name" value="DUF1015 DOMAIN-CONTAINING PROTEIN"/>
    <property type="match status" value="1"/>
</dbReference>
<dbReference type="Pfam" id="PF06245">
    <property type="entry name" value="DUF1015"/>
    <property type="match status" value="1"/>
</dbReference>
<evidence type="ECO:0008006" key="3">
    <source>
        <dbReference type="Google" id="ProtNLM"/>
    </source>
</evidence>
<protein>
    <recommendedName>
        <fullName evidence="3">DUF1015 domain-containing protein</fullName>
    </recommendedName>
</protein>
<keyword evidence="2" id="KW-1185">Reference proteome</keyword>
<organism evidence="1 2">
    <name type="scientific">Nocardioides aromaticivorans</name>
    <dbReference type="NCBI Taxonomy" id="200618"/>
    <lineage>
        <taxon>Bacteria</taxon>
        <taxon>Bacillati</taxon>
        <taxon>Actinomycetota</taxon>
        <taxon>Actinomycetes</taxon>
        <taxon>Propionibacteriales</taxon>
        <taxon>Nocardioidaceae</taxon>
        <taxon>Nocardioides</taxon>
    </lineage>
</organism>
<gene>
    <name evidence="1" type="ORF">CFH99_11905</name>
</gene>
<name>A0ABX7PK38_9ACTN</name>
<dbReference type="RefSeq" id="WP_207010684.1">
    <property type="nucleotide sequence ID" value="NZ_CP022295.1"/>
</dbReference>
<reference evidence="1 2" key="1">
    <citation type="submission" date="2017-06" db="EMBL/GenBank/DDBJ databases">
        <title>Complete Genome Sequence of the Soil Carbazole-Degrading Bacterium Nocardioides aromaticivorans IC177.</title>
        <authorList>
            <person name="Vejarano F."/>
            <person name="Suzuki-Minakuchi C."/>
            <person name="Ohtsubo Y."/>
            <person name="Tsuda M."/>
            <person name="Okada K."/>
            <person name="Nojiri H."/>
        </authorList>
    </citation>
    <scope>NUCLEOTIDE SEQUENCE [LARGE SCALE GENOMIC DNA]</scope>
    <source>
        <strain evidence="1 2">IC177</strain>
    </source>
</reference>
<proteinExistence type="predicted"/>
<dbReference type="InterPro" id="IPR008323">
    <property type="entry name" value="UCP033563"/>
</dbReference>
<dbReference type="EMBL" id="CP022295">
    <property type="protein sequence ID" value="QSR26329.1"/>
    <property type="molecule type" value="Genomic_DNA"/>
</dbReference>
<sequence length="383" mass="41350">MDAAALVTPPYVAGPLRLVPFRGLMLSPARVGNPTTGRAFARPYKDVSARLLRWQARGYVRQDAVPALYLHEYTSAGMTVRGLVGALDVSRRATRAEDRAVLPHEGIHPAQADDLADRMAEMELNPAPILLVHRGTDQLRSVLAEVIRGEPQHTFTDRGEQQHRIWAIRDEATLAAIAAELADSRALIADGHHRYAAYLRLQRRQATSTDEPAATDFGLAMLVDQGTTPLFLGPIHRTLHGTSLDDLRDATQSVGLGYAEHSQSEAVAALSATRLAATDGERWAVIDLDASVREAAVETLHRRIVPALPHGPSSVAYHHSVDDALGAARPDSVAVLMPAPSVDLVLEIAAADRLLPEKATSFQPKPSLGVLIRSLRDEPSGTS</sequence>